<feature type="transmembrane region" description="Helical" evidence="8">
    <location>
        <begin position="139"/>
        <end position="169"/>
    </location>
</feature>
<evidence type="ECO:0000256" key="3">
    <source>
        <dbReference type="ARBA" id="ARBA00022676"/>
    </source>
</evidence>
<dbReference type="Proteomes" id="UP000282483">
    <property type="component" value="Chromosome"/>
</dbReference>
<evidence type="ECO:0000256" key="8">
    <source>
        <dbReference type="SAM" id="Phobius"/>
    </source>
</evidence>
<evidence type="ECO:0000259" key="9">
    <source>
        <dbReference type="Pfam" id="PF13231"/>
    </source>
</evidence>
<evidence type="ECO:0000256" key="7">
    <source>
        <dbReference type="ARBA" id="ARBA00023136"/>
    </source>
</evidence>
<dbReference type="AlphaFoldDB" id="A0A2Z5UWX2"/>
<feature type="domain" description="Glycosyltransferase RgtA/B/C/D-like" evidence="9">
    <location>
        <begin position="50"/>
        <end position="199"/>
    </location>
</feature>
<organism evidence="10 11">
    <name type="scientific">Candidatus Rickettsiella viridis</name>
    <dbReference type="NCBI Taxonomy" id="676208"/>
    <lineage>
        <taxon>Bacteria</taxon>
        <taxon>Pseudomonadati</taxon>
        <taxon>Pseudomonadota</taxon>
        <taxon>Gammaproteobacteria</taxon>
        <taxon>Legionellales</taxon>
        <taxon>Coxiellaceae</taxon>
        <taxon>Rickettsiella</taxon>
    </lineage>
</organism>
<feature type="transmembrane region" description="Helical" evidence="8">
    <location>
        <begin position="42"/>
        <end position="74"/>
    </location>
</feature>
<feature type="transmembrane region" description="Helical" evidence="8">
    <location>
        <begin position="181"/>
        <end position="200"/>
    </location>
</feature>
<keyword evidence="5 8" id="KW-0812">Transmembrane</keyword>
<keyword evidence="7 8" id="KW-0472">Membrane</keyword>
<evidence type="ECO:0000256" key="5">
    <source>
        <dbReference type="ARBA" id="ARBA00022692"/>
    </source>
</evidence>
<keyword evidence="3 10" id="KW-0328">Glycosyltransferase</keyword>
<protein>
    <submittedName>
        <fullName evidence="10">Undecaprenyl-phosphomannose:protein mannosyltransferase</fullName>
    </submittedName>
</protein>
<dbReference type="Pfam" id="PF13231">
    <property type="entry name" value="PMT_2"/>
    <property type="match status" value="1"/>
</dbReference>
<accession>A0A2Z5UWX2</accession>
<dbReference type="InterPro" id="IPR038731">
    <property type="entry name" value="RgtA/B/C-like"/>
</dbReference>
<name>A0A2Z5UWX2_9COXI</name>
<evidence type="ECO:0000256" key="2">
    <source>
        <dbReference type="ARBA" id="ARBA00022475"/>
    </source>
</evidence>
<evidence type="ECO:0000256" key="1">
    <source>
        <dbReference type="ARBA" id="ARBA00004651"/>
    </source>
</evidence>
<keyword evidence="2" id="KW-1003">Cell membrane</keyword>
<evidence type="ECO:0000313" key="11">
    <source>
        <dbReference type="Proteomes" id="UP000282483"/>
    </source>
</evidence>
<dbReference type="PANTHER" id="PTHR33908">
    <property type="entry name" value="MANNOSYLTRANSFERASE YKCB-RELATED"/>
    <property type="match status" value="1"/>
</dbReference>
<feature type="transmembrane region" description="Helical" evidence="8">
    <location>
        <begin position="297"/>
        <end position="313"/>
    </location>
</feature>
<dbReference type="KEGG" id="rvi:RVIR1_11510"/>
<evidence type="ECO:0000256" key="4">
    <source>
        <dbReference type="ARBA" id="ARBA00022679"/>
    </source>
</evidence>
<dbReference type="EMBL" id="AP018005">
    <property type="protein sequence ID" value="BBB15615.1"/>
    <property type="molecule type" value="Genomic_DNA"/>
</dbReference>
<dbReference type="GO" id="GO:0009103">
    <property type="term" value="P:lipopolysaccharide biosynthetic process"/>
    <property type="evidence" value="ECO:0007669"/>
    <property type="project" value="UniProtKB-ARBA"/>
</dbReference>
<evidence type="ECO:0000313" key="10">
    <source>
        <dbReference type="EMBL" id="BBB15615.1"/>
    </source>
</evidence>
<comment type="subcellular location">
    <subcellularLocation>
        <location evidence="1">Cell membrane</location>
        <topology evidence="1">Multi-pass membrane protein</topology>
    </subcellularLocation>
</comment>
<feature type="transmembrane region" description="Helical" evidence="8">
    <location>
        <begin position="234"/>
        <end position="252"/>
    </location>
</feature>
<proteinExistence type="predicted"/>
<feature type="transmembrane region" description="Helical" evidence="8">
    <location>
        <begin position="325"/>
        <end position="343"/>
    </location>
</feature>
<dbReference type="InterPro" id="IPR050297">
    <property type="entry name" value="LipidA_mod_glycosyltrf_83"/>
</dbReference>
<reference evidence="10 11" key="1">
    <citation type="submission" date="2017-03" db="EMBL/GenBank/DDBJ databases">
        <title>The genome sequence of Candidatus Rickettsiella viridis.</title>
        <authorList>
            <person name="Nikoh N."/>
            <person name="Tsuchida T."/>
            <person name="Yamaguchi K."/>
            <person name="Maeda T."/>
            <person name="Shigenobu S."/>
            <person name="Fukatsu T."/>
        </authorList>
    </citation>
    <scope>NUCLEOTIDE SEQUENCE [LARGE SCALE GENOMIC DNA]</scope>
    <source>
        <strain evidence="10 11">Ap-RA04</strain>
    </source>
</reference>
<keyword evidence="11" id="KW-1185">Reference proteome</keyword>
<feature type="transmembrane region" description="Helical" evidence="8">
    <location>
        <begin position="273"/>
        <end position="291"/>
    </location>
</feature>
<evidence type="ECO:0000256" key="6">
    <source>
        <dbReference type="ARBA" id="ARBA00022989"/>
    </source>
</evidence>
<gene>
    <name evidence="10" type="ORF">RVIR1_11510</name>
</gene>
<keyword evidence="4 10" id="KW-0808">Transferase</keyword>
<dbReference type="RefSeq" id="WP_172593990.1">
    <property type="nucleotide sequence ID" value="NZ_AP018005.1"/>
</dbReference>
<dbReference type="GO" id="GO:0016763">
    <property type="term" value="F:pentosyltransferase activity"/>
    <property type="evidence" value="ECO:0007669"/>
    <property type="project" value="TreeGrafter"/>
</dbReference>
<dbReference type="PANTHER" id="PTHR33908:SF9">
    <property type="entry name" value="BLL5595 PROTEIN"/>
    <property type="match status" value="1"/>
</dbReference>
<sequence length="485" mass="56099">MFLQLLLWSLLPVFIRHSTTHDIIEALTWGRQFEWGYEKNPFLVGILAHLGGLFGNNGFGIYLIQQLFILLGVWSTKQLTFELSHNRNYAFISATALLLYFFYNFEVQLNNDNYILQGLLPFSALCFYRGIKNNDLKQWFFSAASLALATLAKYSAVLFLPLYVLYLLFSKQGKKYLFSSKPYLAFLLYGLMLLPHLIWLNHQSFHPLHYAFLERGKLQQLTHLEYLFYNSSSLLSIFLEMLPGLLAILFAIEYKTGSTAKLLDSDGRFFSCLIGLGPIILLFILASVLGFLIRTEWFMPFLSFLGTVFFVIFQPSISKRSITRYIVFLITLMLTTGFIYIIISKKRTAIYYPGPEIANVATQLWHAQYKTKLAYVAGSRYTAGYIAFYSPDKPQVWVDWDNKKSPWVDLNTLHCKGGLFVLESSNDKAHKKNDFSPIIRQQFPMLLDVPVQYFQWHRNPTNKPPLEVRFALLAPNKAYCHSINY</sequence>
<feature type="transmembrane region" description="Helical" evidence="8">
    <location>
        <begin position="86"/>
        <end position="103"/>
    </location>
</feature>
<dbReference type="GO" id="GO:0005886">
    <property type="term" value="C:plasma membrane"/>
    <property type="evidence" value="ECO:0007669"/>
    <property type="project" value="UniProtKB-SubCell"/>
</dbReference>
<keyword evidence="6 8" id="KW-1133">Transmembrane helix</keyword>